<dbReference type="Proteomes" id="UP000067448">
    <property type="component" value="Unassembled WGS sequence"/>
</dbReference>
<comment type="caution">
    <text evidence="2">The sequence shown here is derived from an EMBL/GenBank/DDBJ whole genome shotgun (WGS) entry which is preliminary data.</text>
</comment>
<reference evidence="2 3" key="2">
    <citation type="journal article" date="2016" name="Genome Announc.">
        <title>Draft Genome Sequences of Streptomyces scabiei S58, Streptomyces turgidiscabies T45, and Streptomyces acidiscabies a10, the Pathogens of Potato Common Scab, Isolated in Japan.</title>
        <authorList>
            <person name="Tomihama T."/>
            <person name="Nishi Y."/>
            <person name="Sakai M."/>
            <person name="Ikenaga M."/>
            <person name="Okubo T."/>
            <person name="Ikeda S."/>
        </authorList>
    </citation>
    <scope>NUCLEOTIDE SEQUENCE [LARGE SCALE GENOMIC DNA]</scope>
    <source>
        <strain evidence="2 3">S58</strain>
    </source>
</reference>
<reference evidence="3" key="3">
    <citation type="submission" date="2016-02" db="EMBL/GenBank/DDBJ databases">
        <title>Draft genome of pathogenic Streptomyces sp. in Japan.</title>
        <authorList>
            <person name="Tomihama T."/>
            <person name="Ikenaga M."/>
            <person name="Sakai M."/>
            <person name="Okubo T."/>
            <person name="Ikeda S."/>
        </authorList>
    </citation>
    <scope>NUCLEOTIDE SEQUENCE [LARGE SCALE GENOMIC DNA]</scope>
    <source>
        <strain evidence="3">S58</strain>
    </source>
</reference>
<dbReference type="RefSeq" id="WP_059079770.1">
    <property type="nucleotide sequence ID" value="NZ_BCMM01000008.1"/>
</dbReference>
<dbReference type="AlphaFoldDB" id="A0A117ED44"/>
<keyword evidence="1" id="KW-0472">Membrane</keyword>
<gene>
    <name evidence="2" type="ORF">SsS58_02277</name>
</gene>
<feature type="transmembrane region" description="Helical" evidence="1">
    <location>
        <begin position="6"/>
        <end position="26"/>
    </location>
</feature>
<evidence type="ECO:0000313" key="2">
    <source>
        <dbReference type="EMBL" id="GAQ61923.1"/>
    </source>
</evidence>
<sequence length="95" mass="9918">MTLTDASLDIAAALLGGAAFVLAIIVGRRIARRRYQGRSPEPYAGFQTGARTGELLWLECHGHCPGTTTHEAAGDGEATCRLCGTARLVPAPDPA</sequence>
<keyword evidence="1" id="KW-1133">Transmembrane helix</keyword>
<reference evidence="3" key="1">
    <citation type="submission" date="2015-11" db="EMBL/GenBank/DDBJ databases">
        <authorList>
            <consortium name="Cross-ministerial Strategic Innovation Promotion Program (SIP) consortium"/>
            <person name="Tomihama T."/>
            <person name="Ikenaga M."/>
            <person name="Sakai M."/>
            <person name="Okubo T."/>
            <person name="Ikeda S."/>
        </authorList>
    </citation>
    <scope>NUCLEOTIDE SEQUENCE [LARGE SCALE GENOMIC DNA]</scope>
    <source>
        <strain evidence="3">S58</strain>
    </source>
</reference>
<dbReference type="EMBL" id="BCMM01000008">
    <property type="protein sequence ID" value="GAQ61923.1"/>
    <property type="molecule type" value="Genomic_DNA"/>
</dbReference>
<proteinExistence type="predicted"/>
<evidence type="ECO:0000256" key="1">
    <source>
        <dbReference type="SAM" id="Phobius"/>
    </source>
</evidence>
<organism evidence="2 3">
    <name type="scientific">Streptomyces scabiei</name>
    <dbReference type="NCBI Taxonomy" id="1930"/>
    <lineage>
        <taxon>Bacteria</taxon>
        <taxon>Bacillati</taxon>
        <taxon>Actinomycetota</taxon>
        <taxon>Actinomycetes</taxon>
        <taxon>Kitasatosporales</taxon>
        <taxon>Streptomycetaceae</taxon>
        <taxon>Streptomyces</taxon>
    </lineage>
</organism>
<accession>A0A117ED44</accession>
<keyword evidence="1" id="KW-0812">Transmembrane</keyword>
<evidence type="ECO:0000313" key="3">
    <source>
        <dbReference type="Proteomes" id="UP000067448"/>
    </source>
</evidence>
<dbReference type="OrthoDB" id="4348559at2"/>
<name>A0A117ED44_STRSC</name>
<protein>
    <submittedName>
        <fullName evidence="2">Uncharacterized protein</fullName>
    </submittedName>
</protein>